<feature type="compositionally biased region" description="Polar residues" evidence="1">
    <location>
        <begin position="104"/>
        <end position="115"/>
    </location>
</feature>
<feature type="compositionally biased region" description="Polar residues" evidence="1">
    <location>
        <begin position="40"/>
        <end position="61"/>
    </location>
</feature>
<dbReference type="EMBL" id="FQZY01000005">
    <property type="protein sequence ID" value="SHJ21633.1"/>
    <property type="molecule type" value="Genomic_DNA"/>
</dbReference>
<sequence>MDENLGNVQETPVKPTQDASVQAGEQVQSEAAGGSEALLSGQTALSGQSVQGETAAVTEQSAPVYHEVVQPSQQPIQPEGAVYQQSVQPEGAVYQQPVQPEGASYQQPGGSAYDTQYNGGQYNDGQNNGQYNNGQYGDNQYSNGQYSNGQYNNGQYSNSSQNPTDDNSPMSMGDWIVTLLLMMIPCANIVLMFVWAFGHGNVNRKNWCRASLAIMGVLLGIYILVAIFAVVVGISAFRY</sequence>
<accession>A0A1M6HHI7</accession>
<gene>
    <name evidence="3" type="ORF">SAMN02745243_00022</name>
</gene>
<keyword evidence="4" id="KW-1185">Reference proteome</keyword>
<evidence type="ECO:0000313" key="3">
    <source>
        <dbReference type="EMBL" id="SHJ21633.1"/>
    </source>
</evidence>
<feature type="transmembrane region" description="Helical" evidence="2">
    <location>
        <begin position="175"/>
        <end position="198"/>
    </location>
</feature>
<feature type="compositionally biased region" description="Polar residues" evidence="1">
    <location>
        <begin position="1"/>
        <end position="10"/>
    </location>
</feature>
<organism evidence="3 4">
    <name type="scientific">Hespellia stercorisuis DSM 15480</name>
    <dbReference type="NCBI Taxonomy" id="1121950"/>
    <lineage>
        <taxon>Bacteria</taxon>
        <taxon>Bacillati</taxon>
        <taxon>Bacillota</taxon>
        <taxon>Clostridia</taxon>
        <taxon>Lachnospirales</taxon>
        <taxon>Lachnospiraceae</taxon>
        <taxon>Hespellia</taxon>
    </lineage>
</organism>
<evidence type="ECO:0000256" key="2">
    <source>
        <dbReference type="SAM" id="Phobius"/>
    </source>
</evidence>
<feature type="region of interest" description="Disordered" evidence="1">
    <location>
        <begin position="1"/>
        <end position="85"/>
    </location>
</feature>
<dbReference type="Proteomes" id="UP000184301">
    <property type="component" value="Unassembled WGS sequence"/>
</dbReference>
<evidence type="ECO:0000313" key="4">
    <source>
        <dbReference type="Proteomes" id="UP000184301"/>
    </source>
</evidence>
<protein>
    <submittedName>
        <fullName evidence="3">Uncharacterized protein</fullName>
    </submittedName>
</protein>
<dbReference type="RefSeq" id="WP_242945280.1">
    <property type="nucleotide sequence ID" value="NZ_FQZY01000005.1"/>
</dbReference>
<dbReference type="STRING" id="1121950.SAMN02745243_00022"/>
<proteinExistence type="predicted"/>
<dbReference type="AlphaFoldDB" id="A0A1M6HHI7"/>
<feature type="transmembrane region" description="Helical" evidence="2">
    <location>
        <begin position="210"/>
        <end position="237"/>
    </location>
</feature>
<keyword evidence="2" id="KW-0812">Transmembrane</keyword>
<keyword evidence="2" id="KW-1133">Transmembrane helix</keyword>
<name>A0A1M6HHI7_9FIRM</name>
<feature type="compositionally biased region" description="Low complexity" evidence="1">
    <location>
        <begin position="116"/>
        <end position="162"/>
    </location>
</feature>
<keyword evidence="2" id="KW-0472">Membrane</keyword>
<feature type="compositionally biased region" description="Polar residues" evidence="1">
    <location>
        <begin position="17"/>
        <end position="29"/>
    </location>
</feature>
<evidence type="ECO:0000256" key="1">
    <source>
        <dbReference type="SAM" id="MobiDB-lite"/>
    </source>
</evidence>
<feature type="region of interest" description="Disordered" evidence="1">
    <location>
        <begin position="100"/>
        <end position="168"/>
    </location>
</feature>
<reference evidence="3 4" key="1">
    <citation type="submission" date="2016-11" db="EMBL/GenBank/DDBJ databases">
        <authorList>
            <person name="Jaros S."/>
            <person name="Januszkiewicz K."/>
            <person name="Wedrychowicz H."/>
        </authorList>
    </citation>
    <scope>NUCLEOTIDE SEQUENCE [LARGE SCALE GENOMIC DNA]</scope>
    <source>
        <strain evidence="3 4">DSM 15480</strain>
    </source>
</reference>